<dbReference type="EC" id="2.7.8.8" evidence="4"/>
<dbReference type="Gene3D" id="1.20.120.1760">
    <property type="match status" value="1"/>
</dbReference>
<dbReference type="InterPro" id="IPR000462">
    <property type="entry name" value="CDP-OH_P_trans"/>
</dbReference>
<dbReference type="Proteomes" id="UP000599109">
    <property type="component" value="Unassembled WGS sequence"/>
</dbReference>
<name>A0A936Z029_9BURK</name>
<dbReference type="GO" id="GO:0012505">
    <property type="term" value="C:endomembrane system"/>
    <property type="evidence" value="ECO:0007669"/>
    <property type="project" value="UniProtKB-SubCell"/>
</dbReference>
<dbReference type="GO" id="GO:0008654">
    <property type="term" value="P:phospholipid biosynthetic process"/>
    <property type="evidence" value="ECO:0007669"/>
    <property type="project" value="UniProtKB-KW"/>
</dbReference>
<keyword evidence="18" id="KW-1185">Reference proteome</keyword>
<evidence type="ECO:0000256" key="3">
    <source>
        <dbReference type="ARBA" id="ARBA00010441"/>
    </source>
</evidence>
<dbReference type="GO" id="GO:0016020">
    <property type="term" value="C:membrane"/>
    <property type="evidence" value="ECO:0007669"/>
    <property type="project" value="InterPro"/>
</dbReference>
<keyword evidence="6" id="KW-0444">Lipid biosynthesis</keyword>
<gene>
    <name evidence="17" type="primary">pssA</name>
    <name evidence="17" type="ORF">JJ685_10855</name>
</gene>
<dbReference type="PROSITE" id="PS00379">
    <property type="entry name" value="CDP_ALCOHOL_P_TRANSF"/>
    <property type="match status" value="1"/>
</dbReference>
<reference evidence="17 18" key="1">
    <citation type="journal article" date="2017" name="Int. J. Syst. Evol. Microbiol.">
        <title>Ramlibacter monticola sp. nov., isolated from forest soil.</title>
        <authorList>
            <person name="Chaudhary D.K."/>
            <person name="Kim J."/>
        </authorList>
    </citation>
    <scope>NUCLEOTIDE SEQUENCE [LARGE SCALE GENOMIC DNA]</scope>
    <source>
        <strain evidence="17 18">KACC 19175</strain>
    </source>
</reference>
<dbReference type="RefSeq" id="WP_201674248.1">
    <property type="nucleotide sequence ID" value="NZ_JAEQNE010000002.1"/>
</dbReference>
<keyword evidence="11 16" id="KW-0472">Membrane</keyword>
<evidence type="ECO:0000256" key="10">
    <source>
        <dbReference type="ARBA" id="ARBA00023098"/>
    </source>
</evidence>
<dbReference type="PANTHER" id="PTHR14269">
    <property type="entry name" value="CDP-DIACYLGLYCEROL--GLYCEROL-3-PHOSPHATE 3-PHOSPHATIDYLTRANSFERASE-RELATED"/>
    <property type="match status" value="1"/>
</dbReference>
<sequence length="270" mass="29559">MHDGHEDELATEGVVVRKRRKGIYILPNLFTLAALFGGFYAIVMAMNGRFDLAAAGVFCAMVLDSLDGRVARMTNTQSAFGEQMDSLSDMVSFGAAPALIAYEWALRGLGRWGWIAAFVYCACAALRLARFNVNTAVVDKRYFQGLPSPAAAALVTGFIWLMTEYGVKGFDAAWIMFGVALYAGLTMVTNVPFYSFKDIQMKKSVPFAVIVLIALGIAVINIYPPAVLFGVFIVYGLSGYAMYFWRKARGERASVISTSTDEPEESGLHR</sequence>
<dbReference type="Pfam" id="PF01066">
    <property type="entry name" value="CDP-OH_P_transf"/>
    <property type="match status" value="1"/>
</dbReference>
<proteinExistence type="inferred from homology"/>
<evidence type="ECO:0000256" key="16">
    <source>
        <dbReference type="SAM" id="Phobius"/>
    </source>
</evidence>
<dbReference type="AlphaFoldDB" id="A0A936Z029"/>
<evidence type="ECO:0000256" key="13">
    <source>
        <dbReference type="ARBA" id="ARBA00023264"/>
    </source>
</evidence>
<feature type="transmembrane region" description="Helical" evidence="16">
    <location>
        <begin position="142"/>
        <end position="161"/>
    </location>
</feature>
<comment type="catalytic activity">
    <reaction evidence="1">
        <text>a CDP-1,2-diacyl-sn-glycerol + L-serine = a 1,2-diacyl-sn-glycero-3-phospho-L-serine + CMP + H(+)</text>
        <dbReference type="Rhea" id="RHEA:16913"/>
        <dbReference type="ChEBI" id="CHEBI:15378"/>
        <dbReference type="ChEBI" id="CHEBI:33384"/>
        <dbReference type="ChEBI" id="CHEBI:57262"/>
        <dbReference type="ChEBI" id="CHEBI:58332"/>
        <dbReference type="ChEBI" id="CHEBI:60377"/>
        <dbReference type="EC" id="2.7.8.8"/>
    </reaction>
</comment>
<feature type="transmembrane region" description="Helical" evidence="16">
    <location>
        <begin position="229"/>
        <end position="245"/>
    </location>
</feature>
<evidence type="ECO:0000256" key="1">
    <source>
        <dbReference type="ARBA" id="ARBA00000287"/>
    </source>
</evidence>
<keyword evidence="9 16" id="KW-1133">Transmembrane helix</keyword>
<evidence type="ECO:0000256" key="8">
    <source>
        <dbReference type="ARBA" id="ARBA00022692"/>
    </source>
</evidence>
<keyword evidence="7 15" id="KW-0808">Transferase</keyword>
<evidence type="ECO:0000313" key="17">
    <source>
        <dbReference type="EMBL" id="MBL0391634.1"/>
    </source>
</evidence>
<evidence type="ECO:0000256" key="12">
    <source>
        <dbReference type="ARBA" id="ARBA00023209"/>
    </source>
</evidence>
<accession>A0A936Z029</accession>
<evidence type="ECO:0000256" key="15">
    <source>
        <dbReference type="RuleBase" id="RU003750"/>
    </source>
</evidence>
<dbReference type="InterPro" id="IPR004533">
    <property type="entry name" value="CDP-diaglyc--ser_O-PTrfase"/>
</dbReference>
<evidence type="ECO:0000256" key="14">
    <source>
        <dbReference type="ARBA" id="ARBA00032361"/>
    </source>
</evidence>
<dbReference type="NCBIfam" id="TIGR00473">
    <property type="entry name" value="pssA"/>
    <property type="match status" value="1"/>
</dbReference>
<keyword evidence="12" id="KW-0594">Phospholipid biosynthesis</keyword>
<evidence type="ECO:0000256" key="6">
    <source>
        <dbReference type="ARBA" id="ARBA00022516"/>
    </source>
</evidence>
<feature type="transmembrane region" description="Helical" evidence="16">
    <location>
        <begin position="173"/>
        <end position="193"/>
    </location>
</feature>
<evidence type="ECO:0000256" key="2">
    <source>
        <dbReference type="ARBA" id="ARBA00004127"/>
    </source>
</evidence>
<evidence type="ECO:0000256" key="7">
    <source>
        <dbReference type="ARBA" id="ARBA00022679"/>
    </source>
</evidence>
<dbReference type="InterPro" id="IPR048254">
    <property type="entry name" value="CDP_ALCOHOL_P_TRANSF_CS"/>
</dbReference>
<feature type="transmembrane region" description="Helical" evidence="16">
    <location>
        <begin position="112"/>
        <end position="130"/>
    </location>
</feature>
<feature type="transmembrane region" description="Helical" evidence="16">
    <location>
        <begin position="23"/>
        <end position="43"/>
    </location>
</feature>
<evidence type="ECO:0000256" key="9">
    <source>
        <dbReference type="ARBA" id="ARBA00022989"/>
    </source>
</evidence>
<evidence type="ECO:0000256" key="5">
    <source>
        <dbReference type="ARBA" id="ARBA00017171"/>
    </source>
</evidence>
<organism evidence="17 18">
    <name type="scientific">Ramlibacter monticola</name>
    <dbReference type="NCBI Taxonomy" id="1926872"/>
    <lineage>
        <taxon>Bacteria</taxon>
        <taxon>Pseudomonadati</taxon>
        <taxon>Pseudomonadota</taxon>
        <taxon>Betaproteobacteria</taxon>
        <taxon>Burkholderiales</taxon>
        <taxon>Comamonadaceae</taxon>
        <taxon>Ramlibacter</taxon>
    </lineage>
</organism>
<dbReference type="EMBL" id="JAEQNE010000002">
    <property type="protein sequence ID" value="MBL0391634.1"/>
    <property type="molecule type" value="Genomic_DNA"/>
</dbReference>
<keyword evidence="10" id="KW-0443">Lipid metabolism</keyword>
<evidence type="ECO:0000256" key="11">
    <source>
        <dbReference type="ARBA" id="ARBA00023136"/>
    </source>
</evidence>
<comment type="similarity">
    <text evidence="3 15">Belongs to the CDP-alcohol phosphatidyltransferase class-I family.</text>
</comment>
<protein>
    <recommendedName>
        <fullName evidence="5">CDP-diacylglycerol--serine O-phosphatidyltransferase</fullName>
        <ecNumber evidence="4">2.7.8.8</ecNumber>
    </recommendedName>
    <alternativeName>
        <fullName evidence="14">Phosphatidylserine synthase</fullName>
    </alternativeName>
</protein>
<evidence type="ECO:0000256" key="4">
    <source>
        <dbReference type="ARBA" id="ARBA00013174"/>
    </source>
</evidence>
<comment type="caution">
    <text evidence="17">The sequence shown here is derived from an EMBL/GenBank/DDBJ whole genome shotgun (WGS) entry which is preliminary data.</text>
</comment>
<comment type="subcellular location">
    <subcellularLocation>
        <location evidence="2">Endomembrane system</location>
        <topology evidence="2">Multi-pass membrane protein</topology>
    </subcellularLocation>
</comment>
<evidence type="ECO:0000313" key="18">
    <source>
        <dbReference type="Proteomes" id="UP000599109"/>
    </source>
</evidence>
<dbReference type="GO" id="GO:0003882">
    <property type="term" value="F:CDP-diacylglycerol-serine O-phosphatidyltransferase activity"/>
    <property type="evidence" value="ECO:0007669"/>
    <property type="project" value="UniProtKB-EC"/>
</dbReference>
<dbReference type="PANTHER" id="PTHR14269:SF61">
    <property type="entry name" value="CDP-DIACYLGLYCEROL--SERINE O-PHOSPHATIDYLTRANSFERASE"/>
    <property type="match status" value="1"/>
</dbReference>
<keyword evidence="13" id="KW-1208">Phospholipid metabolism</keyword>
<dbReference type="InterPro" id="IPR050324">
    <property type="entry name" value="CDP-alcohol_PTase-I"/>
</dbReference>
<dbReference type="InterPro" id="IPR043130">
    <property type="entry name" value="CDP-OH_PTrfase_TM_dom"/>
</dbReference>
<keyword evidence="8 16" id="KW-0812">Transmembrane</keyword>
<feature type="transmembrane region" description="Helical" evidence="16">
    <location>
        <begin position="205"/>
        <end position="223"/>
    </location>
</feature>